<protein>
    <submittedName>
        <fullName evidence="1">Uncharacterized protein</fullName>
    </submittedName>
</protein>
<sequence length="134" mass="15137">MATSPDPQPGWSRDTIARLNAVLALEPDDDVGWEDWPAAMSDPLLIEPALLAYDRPDARDDERVLIVELLLNVFEFCSVEREGNPDWRGTLDRIERNIDLHRSAVKRWAEPEDGVPWIIGSALQVLLARHSSRG</sequence>
<organism evidence="1 2">
    <name type="scientific">Dokdonella immobilis</name>
    <dbReference type="NCBI Taxonomy" id="578942"/>
    <lineage>
        <taxon>Bacteria</taxon>
        <taxon>Pseudomonadati</taxon>
        <taxon>Pseudomonadota</taxon>
        <taxon>Gammaproteobacteria</taxon>
        <taxon>Lysobacterales</taxon>
        <taxon>Rhodanobacteraceae</taxon>
        <taxon>Dokdonella</taxon>
    </lineage>
</organism>
<keyword evidence="2" id="KW-1185">Reference proteome</keyword>
<dbReference type="Proteomes" id="UP000198575">
    <property type="component" value="Unassembled WGS sequence"/>
</dbReference>
<gene>
    <name evidence="1" type="ORF">SAMN05216289_104117</name>
</gene>
<dbReference type="EMBL" id="FOVF01000004">
    <property type="protein sequence ID" value="SFN10313.1"/>
    <property type="molecule type" value="Genomic_DNA"/>
</dbReference>
<evidence type="ECO:0000313" key="2">
    <source>
        <dbReference type="Proteomes" id="UP000198575"/>
    </source>
</evidence>
<dbReference type="STRING" id="578942.SAMN05216289_104117"/>
<name>A0A1I4WA98_9GAMM</name>
<reference evidence="1 2" key="1">
    <citation type="submission" date="2016-10" db="EMBL/GenBank/DDBJ databases">
        <authorList>
            <person name="de Groot N.N."/>
        </authorList>
    </citation>
    <scope>NUCLEOTIDE SEQUENCE [LARGE SCALE GENOMIC DNA]</scope>
    <source>
        <strain evidence="1 2">CGMCC 1.7659</strain>
    </source>
</reference>
<dbReference type="AlphaFoldDB" id="A0A1I4WA98"/>
<proteinExistence type="predicted"/>
<evidence type="ECO:0000313" key="1">
    <source>
        <dbReference type="EMBL" id="SFN10313.1"/>
    </source>
</evidence>
<accession>A0A1I4WA98</accession>